<dbReference type="PaxDb" id="6239-F14D2.2.1"/>
<gene>
    <name evidence="2 4" type="primary">lido-14</name>
    <name evidence="2" type="ORF">CELE_F14D2.2</name>
    <name evidence="4" type="ORF">F14D2.2</name>
</gene>
<name>O44809_CAEEL</name>
<evidence type="ECO:0000313" key="3">
    <source>
        <dbReference type="Proteomes" id="UP000001940"/>
    </source>
</evidence>
<dbReference type="PhylomeDB" id="O44809"/>
<evidence type="ECO:0000256" key="1">
    <source>
        <dbReference type="SAM" id="MobiDB-lite"/>
    </source>
</evidence>
<dbReference type="AlphaFoldDB" id="O44809"/>
<dbReference type="PANTHER" id="PTHR32020:SF3">
    <property type="entry name" value="ARID DOMAIN-CONTAINING PROTEIN-RELATED"/>
    <property type="match status" value="1"/>
</dbReference>
<organism evidence="2 3">
    <name type="scientific">Caenorhabditis elegans</name>
    <dbReference type="NCBI Taxonomy" id="6239"/>
    <lineage>
        <taxon>Eukaryota</taxon>
        <taxon>Metazoa</taxon>
        <taxon>Ecdysozoa</taxon>
        <taxon>Nematoda</taxon>
        <taxon>Chromadorea</taxon>
        <taxon>Rhabditida</taxon>
        <taxon>Rhabditina</taxon>
        <taxon>Rhabditomorpha</taxon>
        <taxon>Rhabditoidea</taxon>
        <taxon>Rhabditidae</taxon>
        <taxon>Peloderinae</taxon>
        <taxon>Caenorhabditis</taxon>
    </lineage>
</organism>
<accession>O44809</accession>
<dbReference type="GO" id="GO:0005634">
    <property type="term" value="C:nucleus"/>
    <property type="evidence" value="ECO:0000318"/>
    <property type="project" value="GO_Central"/>
</dbReference>
<dbReference type="Pfam" id="PF03353">
    <property type="entry name" value="Lin-8"/>
    <property type="match status" value="1"/>
</dbReference>
<dbReference type="Proteomes" id="UP000001940">
    <property type="component" value="Chromosome II"/>
</dbReference>
<dbReference type="GeneID" id="184453"/>
<dbReference type="UCSC" id="F14D2.2">
    <property type="organism name" value="c. elegans"/>
</dbReference>
<protein>
    <submittedName>
        <fullName evidence="2">Alcohol dehydrogenase transcription factor myb/sant-like protein</fullName>
    </submittedName>
</protein>
<dbReference type="HOGENOM" id="CLU_1511958_0_0_1"/>
<evidence type="ECO:0000313" key="4">
    <source>
        <dbReference type="WormBase" id="F14D2.2"/>
    </source>
</evidence>
<proteinExistence type="predicted"/>
<dbReference type="PANTHER" id="PTHR32020">
    <property type="entry name" value="LIN-8 DOMAIN CONTAINING-RELATED"/>
    <property type="match status" value="1"/>
</dbReference>
<dbReference type="FunCoup" id="O44809">
    <property type="interactions" value="360"/>
</dbReference>
<dbReference type="eggNOG" id="ENOG502TKB5">
    <property type="taxonomic scope" value="Eukaryota"/>
</dbReference>
<dbReference type="AGR" id="WB:WBGene00017451"/>
<evidence type="ECO:0000313" key="2">
    <source>
        <dbReference type="EMBL" id="CCD69482.1"/>
    </source>
</evidence>
<dbReference type="PeptideAtlas" id="O44809"/>
<dbReference type="InParanoid" id="O44809"/>
<dbReference type="EMBL" id="BX284602">
    <property type="protein sequence ID" value="CCD69482.1"/>
    <property type="molecule type" value="Genomic_DNA"/>
</dbReference>
<dbReference type="WormBase" id="F14D2.2">
    <property type="protein sequence ID" value="CE16977"/>
    <property type="gene ID" value="WBGene00017451"/>
    <property type="gene designation" value="lido-14"/>
</dbReference>
<sequence length="178" mass="21150">MSRIKQEQVNPPPPPRAITPLPPATHRITMDEYKKREKKDYYRDATKDASVKKVVLSLLKDYPDMWQNGNRFQTRKWRALGVEVYQRTGQIVGVDDMRKMFMSGKTVLKQKITFCIRNMKMDRAATEADLQNWEYYRHFLYYRQTLGKFEAKLRGEQWIGEDQVEDDDEDDVIFDGES</sequence>
<dbReference type="RefSeq" id="NP_001379877.1">
    <property type="nucleotide sequence ID" value="NM_001393034.1"/>
</dbReference>
<feature type="region of interest" description="Disordered" evidence="1">
    <location>
        <begin position="1"/>
        <end position="23"/>
    </location>
</feature>
<dbReference type="InterPro" id="IPR005020">
    <property type="entry name" value="LIN-8"/>
</dbReference>
<dbReference type="CTD" id="184453"/>
<dbReference type="KEGG" id="cel:CELE_F14D2.2"/>
<reference evidence="2 3" key="1">
    <citation type="journal article" date="1998" name="Science">
        <title>Genome sequence of the nematode C. elegans: a platform for investigating biology.</title>
        <authorList>
            <consortium name="The C. elegans sequencing consortium"/>
            <person name="Sulson J.E."/>
            <person name="Waterston R."/>
        </authorList>
    </citation>
    <scope>NUCLEOTIDE SEQUENCE [LARGE SCALE GENOMIC DNA]</scope>
    <source>
        <strain evidence="2 3">Bristol N2</strain>
    </source>
</reference>
<feature type="compositionally biased region" description="Pro residues" evidence="1">
    <location>
        <begin position="10"/>
        <end position="23"/>
    </location>
</feature>
<dbReference type="Bgee" id="WBGene00017451">
    <property type="expression patterns" value="Expressed in adult organism and 3 other cell types or tissues"/>
</dbReference>
<dbReference type="OMA" id="ATHRITM"/>
<keyword evidence="3" id="KW-1185">Reference proteome</keyword>
<dbReference type="PIR" id="T32796">
    <property type="entry name" value="T32796"/>
</dbReference>